<keyword evidence="7" id="KW-0175">Coiled coil</keyword>
<dbReference type="Pfam" id="PF00118">
    <property type="entry name" value="Cpn60_TCP1"/>
    <property type="match status" value="1"/>
</dbReference>
<evidence type="ECO:0000313" key="8">
    <source>
        <dbReference type="EMBL" id="EFH46648.1"/>
    </source>
</evidence>
<protein>
    <recommendedName>
        <fullName evidence="10">RuBisCO large subunit-binding protein subunit beta, chloroplastic</fullName>
    </recommendedName>
</protein>
<evidence type="ECO:0000313" key="9">
    <source>
        <dbReference type="Proteomes" id="UP000008694"/>
    </source>
</evidence>
<evidence type="ECO:0000256" key="6">
    <source>
        <dbReference type="RuleBase" id="RU000418"/>
    </source>
</evidence>
<evidence type="ECO:0008006" key="10">
    <source>
        <dbReference type="Google" id="ProtNLM"/>
    </source>
</evidence>
<keyword evidence="2" id="KW-0547">Nucleotide-binding</keyword>
<dbReference type="PANTHER" id="PTHR45633">
    <property type="entry name" value="60 KDA HEAT SHOCK PROTEIN, MITOCHONDRIAL"/>
    <property type="match status" value="1"/>
</dbReference>
<dbReference type="eggNOG" id="KOG0356">
    <property type="taxonomic scope" value="Eukaryota"/>
</dbReference>
<dbReference type="SUPFAM" id="SSF54849">
    <property type="entry name" value="GroEL-intermediate domain like"/>
    <property type="match status" value="1"/>
</dbReference>
<dbReference type="EMBL" id="GL348719">
    <property type="protein sequence ID" value="EFH46648.1"/>
    <property type="molecule type" value="Genomic_DNA"/>
</dbReference>
<dbReference type="InterPro" id="IPR002423">
    <property type="entry name" value="Cpn60/GroEL/TCP-1"/>
</dbReference>
<dbReference type="Gene3D" id="3.50.7.10">
    <property type="entry name" value="GroEL"/>
    <property type="match status" value="1"/>
</dbReference>
<accession>D7MHJ0</accession>
<dbReference type="PRINTS" id="PR00298">
    <property type="entry name" value="CHAPERONIN60"/>
</dbReference>
<evidence type="ECO:0000256" key="3">
    <source>
        <dbReference type="ARBA" id="ARBA00022840"/>
    </source>
</evidence>
<evidence type="ECO:0000256" key="4">
    <source>
        <dbReference type="ARBA" id="ARBA00022946"/>
    </source>
</evidence>
<keyword evidence="9" id="KW-1185">Reference proteome</keyword>
<evidence type="ECO:0000256" key="5">
    <source>
        <dbReference type="ARBA" id="ARBA00023186"/>
    </source>
</evidence>
<dbReference type="InterPro" id="IPR018370">
    <property type="entry name" value="Chaperonin_Cpn60_CS"/>
</dbReference>
<dbReference type="InterPro" id="IPR027410">
    <property type="entry name" value="TCP-1-like_intermed_sf"/>
</dbReference>
<dbReference type="PROSITE" id="PS00296">
    <property type="entry name" value="CHAPERONINS_CPN60"/>
    <property type="match status" value="1"/>
</dbReference>
<feature type="coiled-coil region" evidence="7">
    <location>
        <begin position="8"/>
        <end position="35"/>
    </location>
</feature>
<evidence type="ECO:0000256" key="2">
    <source>
        <dbReference type="ARBA" id="ARBA00022741"/>
    </source>
</evidence>
<dbReference type="InterPro" id="IPR027413">
    <property type="entry name" value="GROEL-like_equatorial_sf"/>
</dbReference>
<dbReference type="GO" id="GO:0140662">
    <property type="term" value="F:ATP-dependent protein folding chaperone"/>
    <property type="evidence" value="ECO:0007669"/>
    <property type="project" value="InterPro"/>
</dbReference>
<dbReference type="STRING" id="81972.D7MHJ0"/>
<dbReference type="Gramene" id="fgenesh1_pg.C_scaffold_7002655">
    <property type="protein sequence ID" value="fgenesh1_pg.C_scaffold_7002655"/>
    <property type="gene ID" value="fgenesh1_pg.C_scaffold_7002655"/>
</dbReference>
<proteinExistence type="inferred from homology"/>
<dbReference type="GO" id="GO:0005524">
    <property type="term" value="F:ATP binding"/>
    <property type="evidence" value="ECO:0007669"/>
    <property type="project" value="UniProtKB-KW"/>
</dbReference>
<dbReference type="Proteomes" id="UP000008694">
    <property type="component" value="Unassembled WGS sequence"/>
</dbReference>
<dbReference type="HOGENOM" id="CLU_2136923_0_0_1"/>
<name>D7MHJ0_ARALL</name>
<dbReference type="InterPro" id="IPR001844">
    <property type="entry name" value="Cpn60/GroEL"/>
</dbReference>
<keyword evidence="5" id="KW-0143">Chaperone</keyword>
<evidence type="ECO:0000256" key="7">
    <source>
        <dbReference type="SAM" id="Coils"/>
    </source>
</evidence>
<dbReference type="AlphaFoldDB" id="D7MHJ0"/>
<dbReference type="GO" id="GO:0042026">
    <property type="term" value="P:protein refolding"/>
    <property type="evidence" value="ECO:0007669"/>
    <property type="project" value="InterPro"/>
</dbReference>
<dbReference type="Gene3D" id="1.10.560.10">
    <property type="entry name" value="GroEL-like equatorial domain"/>
    <property type="match status" value="1"/>
</dbReference>
<gene>
    <name evidence="8" type="ORF">ARALYDRAFT_355482</name>
</gene>
<comment type="similarity">
    <text evidence="1 6">Belongs to the chaperonin (HSP60) family.</text>
</comment>
<evidence type="ECO:0000256" key="1">
    <source>
        <dbReference type="ARBA" id="ARBA00006607"/>
    </source>
</evidence>
<keyword evidence="4" id="KW-0809">Transit peptide</keyword>
<sequence>MAPRRDRLRVETQRCEQITNLIEATEQDHEKEKLNERIAKLSGGVAVIQVGAQTETELKENKLRVEDALNATKAAVEEGIVVGGGCTLLRLASKVDAIKDTLAKNEEKVSPKD</sequence>
<dbReference type="InterPro" id="IPR027409">
    <property type="entry name" value="GroEL-like_apical_dom_sf"/>
</dbReference>
<dbReference type="Gene3D" id="3.30.260.10">
    <property type="entry name" value="TCP-1-like chaperonin intermediate domain"/>
    <property type="match status" value="1"/>
</dbReference>
<organism evidence="9">
    <name type="scientific">Arabidopsis lyrata subsp. lyrata</name>
    <name type="common">Lyre-leaved rock-cress</name>
    <dbReference type="NCBI Taxonomy" id="81972"/>
    <lineage>
        <taxon>Eukaryota</taxon>
        <taxon>Viridiplantae</taxon>
        <taxon>Streptophyta</taxon>
        <taxon>Embryophyta</taxon>
        <taxon>Tracheophyta</taxon>
        <taxon>Spermatophyta</taxon>
        <taxon>Magnoliopsida</taxon>
        <taxon>eudicotyledons</taxon>
        <taxon>Gunneridae</taxon>
        <taxon>Pentapetalae</taxon>
        <taxon>rosids</taxon>
        <taxon>malvids</taxon>
        <taxon>Brassicales</taxon>
        <taxon>Brassicaceae</taxon>
        <taxon>Camelineae</taxon>
        <taxon>Arabidopsis</taxon>
    </lineage>
</organism>
<reference evidence="9" key="1">
    <citation type="journal article" date="2011" name="Nat. Genet.">
        <title>The Arabidopsis lyrata genome sequence and the basis of rapid genome size change.</title>
        <authorList>
            <person name="Hu T.T."/>
            <person name="Pattyn P."/>
            <person name="Bakker E.G."/>
            <person name="Cao J."/>
            <person name="Cheng J.-F."/>
            <person name="Clark R.M."/>
            <person name="Fahlgren N."/>
            <person name="Fawcett J.A."/>
            <person name="Grimwood J."/>
            <person name="Gundlach H."/>
            <person name="Haberer G."/>
            <person name="Hollister J.D."/>
            <person name="Ossowski S."/>
            <person name="Ottilar R.P."/>
            <person name="Salamov A.A."/>
            <person name="Schneeberger K."/>
            <person name="Spannagl M."/>
            <person name="Wang X."/>
            <person name="Yang L."/>
            <person name="Nasrallah M.E."/>
            <person name="Bergelson J."/>
            <person name="Carrington J.C."/>
            <person name="Gaut B.S."/>
            <person name="Schmutz J."/>
            <person name="Mayer K.F.X."/>
            <person name="Van de Peer Y."/>
            <person name="Grigoriev I.V."/>
            <person name="Nordborg M."/>
            <person name="Weigel D."/>
            <person name="Guo Y.-L."/>
        </authorList>
    </citation>
    <scope>NUCLEOTIDE SEQUENCE [LARGE SCALE GENOMIC DNA]</scope>
    <source>
        <strain evidence="9">cv. MN47</strain>
    </source>
</reference>
<keyword evidence="3" id="KW-0067">ATP-binding</keyword>